<keyword evidence="1" id="KW-0732">Signal</keyword>
<dbReference type="Gene3D" id="1.25.40.10">
    <property type="entry name" value="Tetratricopeptide repeat domain"/>
    <property type="match status" value="1"/>
</dbReference>
<dbReference type="EMBL" id="NJPP01000036">
    <property type="protein sequence ID" value="PIT68517.1"/>
    <property type="molecule type" value="Genomic_DNA"/>
</dbReference>
<name>A0A2M6UQR8_9HYPH</name>
<dbReference type="InterPro" id="IPR050767">
    <property type="entry name" value="Sel1_AlgK"/>
</dbReference>
<dbReference type="Pfam" id="PF08238">
    <property type="entry name" value="Sel1"/>
    <property type="match status" value="4"/>
</dbReference>
<reference evidence="2 3" key="1">
    <citation type="submission" date="2017-06" db="EMBL/GenBank/DDBJ databases">
        <title>Draft genome of Bartonella tribocorum C635.</title>
        <authorList>
            <person name="Hadjadj L."/>
            <person name="Jiyipong T."/>
            <person name="Diene S.M."/>
            <person name="Morand S."/>
            <person name="Rolain J.-M."/>
        </authorList>
    </citation>
    <scope>NUCLEOTIDE SEQUENCE [LARGE SCALE GENOMIC DNA]</scope>
    <source>
        <strain evidence="2 3">C635</strain>
    </source>
</reference>
<organism evidence="2 3">
    <name type="scientific">Bartonella tribocorum</name>
    <dbReference type="NCBI Taxonomy" id="85701"/>
    <lineage>
        <taxon>Bacteria</taxon>
        <taxon>Pseudomonadati</taxon>
        <taxon>Pseudomonadota</taxon>
        <taxon>Alphaproteobacteria</taxon>
        <taxon>Hyphomicrobiales</taxon>
        <taxon>Bartonellaceae</taxon>
        <taxon>Bartonella</taxon>
    </lineage>
</organism>
<dbReference type="OrthoDB" id="9796900at2"/>
<evidence type="ECO:0000313" key="2">
    <source>
        <dbReference type="EMBL" id="PIT68517.1"/>
    </source>
</evidence>
<dbReference type="Proteomes" id="UP000230791">
    <property type="component" value="Unassembled WGS sequence"/>
</dbReference>
<comment type="caution">
    <text evidence="2">The sequence shown here is derived from an EMBL/GenBank/DDBJ whole genome shotgun (WGS) entry which is preliminary data.</text>
</comment>
<dbReference type="InterPro" id="IPR006597">
    <property type="entry name" value="Sel1-like"/>
</dbReference>
<feature type="signal peptide" evidence="1">
    <location>
        <begin position="1"/>
        <end position="26"/>
    </location>
</feature>
<evidence type="ECO:0000313" key="3">
    <source>
        <dbReference type="Proteomes" id="UP000230791"/>
    </source>
</evidence>
<sequence length="263" mass="29467">MVKRFQIWKKATVVATLGGFFSTVYAIDVNSLQEVHDGSFYFLTRGMSAYKNGQINQAISALRCAAKRGHIGANWKLGSIYVNGDGVPKDDYKAYRFFAYIAEKGADLGSEDESYVSDALVKLAGYIKKGIPQSPVKPNPSYAARLYMQAAVNYRNPKAQYHLGKIFLKGEGREKNLIQAARWFQLSAKRGNPSAQAMLGNMLLKEGKIVRGTAMLTTAYEKANVKDKNWIRPLQEHAFFLCNEFERRTAISLVADILKNKNF</sequence>
<dbReference type="PANTHER" id="PTHR11102:SF160">
    <property type="entry name" value="ERAD-ASSOCIATED E3 UBIQUITIN-PROTEIN LIGASE COMPONENT HRD3"/>
    <property type="match status" value="1"/>
</dbReference>
<dbReference type="InterPro" id="IPR011990">
    <property type="entry name" value="TPR-like_helical_dom_sf"/>
</dbReference>
<dbReference type="PANTHER" id="PTHR11102">
    <property type="entry name" value="SEL-1-LIKE PROTEIN"/>
    <property type="match status" value="1"/>
</dbReference>
<accession>A0A2M6UQR8</accession>
<evidence type="ECO:0000256" key="1">
    <source>
        <dbReference type="SAM" id="SignalP"/>
    </source>
</evidence>
<dbReference type="SUPFAM" id="SSF81901">
    <property type="entry name" value="HCP-like"/>
    <property type="match status" value="1"/>
</dbReference>
<gene>
    <name evidence="2" type="ORF">CEV08_07905</name>
</gene>
<protein>
    <submittedName>
        <fullName evidence="2">Exopolysaccharide production negative regulator</fullName>
    </submittedName>
</protein>
<feature type="chain" id="PRO_5014960701" evidence="1">
    <location>
        <begin position="27"/>
        <end position="263"/>
    </location>
</feature>
<dbReference type="RefSeq" id="WP_100131104.1">
    <property type="nucleotide sequence ID" value="NZ_CADDYJ010000027.1"/>
</dbReference>
<proteinExistence type="predicted"/>
<dbReference type="SMART" id="SM00671">
    <property type="entry name" value="SEL1"/>
    <property type="match status" value="3"/>
</dbReference>
<dbReference type="AlphaFoldDB" id="A0A2M6UQR8"/>